<dbReference type="HAMAP" id="MF_00013">
    <property type="entry name" value="LipB"/>
    <property type="match status" value="1"/>
</dbReference>
<feature type="active site" description="Acyl-thioester intermediate" evidence="5">
    <location>
        <position position="174"/>
    </location>
</feature>
<comment type="pathway">
    <text evidence="1 5 6">Protein modification; protein lipoylation via endogenous pathway; protein N(6)-(lipoyl)lysine from octanoyl-[acyl-carrier-protein]: step 1/2.</text>
</comment>
<evidence type="ECO:0000256" key="6">
    <source>
        <dbReference type="PIRNR" id="PIRNR016262"/>
    </source>
</evidence>
<dbReference type="UniPathway" id="UPA00538">
    <property type="reaction ID" value="UER00592"/>
</dbReference>
<dbReference type="InterPro" id="IPR045864">
    <property type="entry name" value="aa-tRNA-synth_II/BPL/LPL"/>
</dbReference>
<dbReference type="PANTHER" id="PTHR10993:SF7">
    <property type="entry name" value="LIPOYLTRANSFERASE 2, MITOCHONDRIAL-RELATED"/>
    <property type="match status" value="1"/>
</dbReference>
<dbReference type="InterPro" id="IPR020605">
    <property type="entry name" value="Octanoyltransferase_CS"/>
</dbReference>
<keyword evidence="7" id="KW-0436">Ligase</keyword>
<name>A0A1B9NFB9_9MICO</name>
<proteinExistence type="inferred from homology"/>
<dbReference type="NCBIfam" id="TIGR00214">
    <property type="entry name" value="lipB"/>
    <property type="match status" value="1"/>
</dbReference>
<comment type="catalytic activity">
    <reaction evidence="5 6">
        <text>octanoyl-[ACP] + L-lysyl-[protein] = N(6)-octanoyl-L-lysyl-[protein] + holo-[ACP] + H(+)</text>
        <dbReference type="Rhea" id="RHEA:17665"/>
        <dbReference type="Rhea" id="RHEA-COMP:9636"/>
        <dbReference type="Rhea" id="RHEA-COMP:9685"/>
        <dbReference type="Rhea" id="RHEA-COMP:9752"/>
        <dbReference type="Rhea" id="RHEA-COMP:9928"/>
        <dbReference type="ChEBI" id="CHEBI:15378"/>
        <dbReference type="ChEBI" id="CHEBI:29969"/>
        <dbReference type="ChEBI" id="CHEBI:64479"/>
        <dbReference type="ChEBI" id="CHEBI:78463"/>
        <dbReference type="ChEBI" id="CHEBI:78809"/>
        <dbReference type="EC" id="2.3.1.181"/>
    </reaction>
</comment>
<accession>A0A1B9NFB9</accession>
<dbReference type="PROSITE" id="PS51733">
    <property type="entry name" value="BPL_LPL_CATALYTIC"/>
    <property type="match status" value="1"/>
</dbReference>
<keyword evidence="2 5" id="KW-0808">Transferase</keyword>
<dbReference type="GO" id="GO:0033819">
    <property type="term" value="F:lipoyl(octanoyl) transferase activity"/>
    <property type="evidence" value="ECO:0007669"/>
    <property type="project" value="UniProtKB-EC"/>
</dbReference>
<dbReference type="Pfam" id="PF21948">
    <property type="entry name" value="LplA-B_cat"/>
    <property type="match status" value="1"/>
</dbReference>
<keyword evidence="5" id="KW-0963">Cytoplasm</keyword>
<evidence type="ECO:0000313" key="7">
    <source>
        <dbReference type="EMBL" id="OCG75288.1"/>
    </source>
</evidence>
<reference evidence="7 8" key="1">
    <citation type="submission" date="2016-05" db="EMBL/GenBank/DDBJ databases">
        <authorList>
            <person name="Lavstsen T."/>
            <person name="Jespersen J.S."/>
        </authorList>
    </citation>
    <scope>NUCLEOTIDE SEQUENCE [LARGE SCALE GENOMIC DNA]</scope>
    <source>
        <strain evidence="7 8">YLB-01</strain>
    </source>
</reference>
<evidence type="ECO:0000256" key="3">
    <source>
        <dbReference type="ARBA" id="ARBA00023315"/>
    </source>
</evidence>
<keyword evidence="8" id="KW-1185">Reference proteome</keyword>
<evidence type="ECO:0000313" key="8">
    <source>
        <dbReference type="Proteomes" id="UP000093355"/>
    </source>
</evidence>
<feature type="binding site" evidence="5">
    <location>
        <begin position="143"/>
        <end position="145"/>
    </location>
    <ligand>
        <name>substrate</name>
    </ligand>
</feature>
<dbReference type="Gene3D" id="3.30.930.10">
    <property type="entry name" value="Bira Bifunctional Protein, Domain 2"/>
    <property type="match status" value="1"/>
</dbReference>
<dbReference type="STRING" id="904291.A7J15_02495"/>
<gene>
    <name evidence="5" type="primary">lipB</name>
    <name evidence="7" type="ORF">A7J15_02495</name>
</gene>
<dbReference type="RefSeq" id="WP_067023814.1">
    <property type="nucleotide sequence ID" value="NZ_CP038256.1"/>
</dbReference>
<comment type="miscellaneous">
    <text evidence="5">In the reaction, the free carboxyl group of octanoic acid is attached via an amide linkage to the epsilon-amino group of a specific lysine residue of lipoyl domains of lipoate-dependent enzymes.</text>
</comment>
<dbReference type="EC" id="2.3.1.181" evidence="5 6"/>
<dbReference type="GO" id="GO:0009249">
    <property type="term" value="P:protein lipoylation"/>
    <property type="evidence" value="ECO:0007669"/>
    <property type="project" value="InterPro"/>
</dbReference>
<keyword evidence="3 5" id="KW-0012">Acyltransferase</keyword>
<dbReference type="CDD" id="cd16444">
    <property type="entry name" value="LipB"/>
    <property type="match status" value="1"/>
</dbReference>
<dbReference type="NCBIfam" id="NF010925">
    <property type="entry name" value="PRK14345.1"/>
    <property type="match status" value="1"/>
</dbReference>
<dbReference type="InterPro" id="IPR000544">
    <property type="entry name" value="Octanoyltransferase"/>
</dbReference>
<protein>
    <recommendedName>
        <fullName evidence="5 6">Octanoyltransferase</fullName>
        <ecNumber evidence="5 6">2.3.1.181</ecNumber>
    </recommendedName>
    <alternativeName>
        <fullName evidence="5">Lipoate-protein ligase B</fullName>
    </alternativeName>
    <alternativeName>
        <fullName evidence="5">Lipoyl/octanoyl transferase</fullName>
    </alternativeName>
    <alternativeName>
        <fullName evidence="5">Octanoyl-[acyl-carrier-protein]-protein N-octanoyltransferase</fullName>
    </alternativeName>
</protein>
<comment type="function">
    <text evidence="4 5 6">Catalyzes the transfer of endogenously produced octanoic acid from octanoyl-acyl-carrier-protein onto the lipoyl domains of lipoate-dependent enzymes. Lipoyl-ACP can also act as a substrate although octanoyl-ACP is likely to be the physiological substrate.</text>
</comment>
<dbReference type="PANTHER" id="PTHR10993">
    <property type="entry name" value="OCTANOYLTRANSFERASE"/>
    <property type="match status" value="1"/>
</dbReference>
<sequence length="214" mass="23208">MFDVMEPGYAPHPVPYLEGWELQREIHRQVASGERPETLILLEHEAVYTAGSRTEDHERPAASATPVIDVDRGGKITWHGPGQLVGYPILRVEERGGIVAIVRRLERLLIDVLAERGVAGRQIEGRSGVWVDQADAPPAKIAAIGMRVAHDVSMHGFALNCTHSLAPYDAIIPCGIRDAGVTTVARETGRALSPREAAACVARAFADAFERIPA</sequence>
<feature type="binding site" evidence="5">
    <location>
        <begin position="72"/>
        <end position="79"/>
    </location>
    <ligand>
        <name>substrate</name>
    </ligand>
</feature>
<dbReference type="AlphaFoldDB" id="A0A1B9NFB9"/>
<evidence type="ECO:0000256" key="4">
    <source>
        <dbReference type="ARBA" id="ARBA00024732"/>
    </source>
</evidence>
<dbReference type="SUPFAM" id="SSF55681">
    <property type="entry name" value="Class II aaRS and biotin synthetases"/>
    <property type="match status" value="1"/>
</dbReference>
<feature type="site" description="Lowers pKa of active site Cys" evidence="5">
    <location>
        <position position="140"/>
    </location>
</feature>
<feature type="binding site" evidence="5">
    <location>
        <begin position="156"/>
        <end position="158"/>
    </location>
    <ligand>
        <name>substrate</name>
    </ligand>
</feature>
<evidence type="ECO:0000256" key="2">
    <source>
        <dbReference type="ARBA" id="ARBA00022679"/>
    </source>
</evidence>
<evidence type="ECO:0000256" key="1">
    <source>
        <dbReference type="ARBA" id="ARBA00004821"/>
    </source>
</evidence>
<comment type="caution">
    <text evidence="7">The sequence shown here is derived from an EMBL/GenBank/DDBJ whole genome shotgun (WGS) entry which is preliminary data.</text>
</comment>
<dbReference type="EMBL" id="LXMD01000013">
    <property type="protein sequence ID" value="OCG75288.1"/>
    <property type="molecule type" value="Genomic_DNA"/>
</dbReference>
<comment type="subcellular location">
    <subcellularLocation>
        <location evidence="5">Cytoplasm</location>
    </subcellularLocation>
</comment>
<dbReference type="InterPro" id="IPR004143">
    <property type="entry name" value="BPL_LPL_catalytic"/>
</dbReference>
<evidence type="ECO:0000256" key="5">
    <source>
        <dbReference type="HAMAP-Rule" id="MF_00013"/>
    </source>
</evidence>
<dbReference type="Proteomes" id="UP000093355">
    <property type="component" value="Unassembled WGS sequence"/>
</dbReference>
<organism evidence="7 8">
    <name type="scientific">Microbacterium sediminis</name>
    <dbReference type="NCBI Taxonomy" id="904291"/>
    <lineage>
        <taxon>Bacteria</taxon>
        <taxon>Bacillati</taxon>
        <taxon>Actinomycetota</taxon>
        <taxon>Actinomycetes</taxon>
        <taxon>Micrococcales</taxon>
        <taxon>Microbacteriaceae</taxon>
        <taxon>Microbacterium</taxon>
    </lineage>
</organism>
<dbReference type="GO" id="GO:0005737">
    <property type="term" value="C:cytoplasm"/>
    <property type="evidence" value="ECO:0007669"/>
    <property type="project" value="UniProtKB-SubCell"/>
</dbReference>
<dbReference type="OrthoDB" id="9787061at2"/>
<dbReference type="PROSITE" id="PS01313">
    <property type="entry name" value="LIPB"/>
    <property type="match status" value="1"/>
</dbReference>
<dbReference type="PIRSF" id="PIRSF016262">
    <property type="entry name" value="LPLase"/>
    <property type="match status" value="1"/>
</dbReference>
<comment type="similarity">
    <text evidence="5 6">Belongs to the LipB family.</text>
</comment>
<dbReference type="GO" id="GO:0016874">
    <property type="term" value="F:ligase activity"/>
    <property type="evidence" value="ECO:0007669"/>
    <property type="project" value="UniProtKB-KW"/>
</dbReference>